<reference evidence="5 6" key="1">
    <citation type="journal article" date="2019" name="Nat. Microbiol.">
        <title>Mediterranean grassland soil C-N compound turnover is dependent on rainfall and depth, and is mediated by genomically divergent microorganisms.</title>
        <authorList>
            <person name="Diamond S."/>
            <person name="Andeer P.F."/>
            <person name="Li Z."/>
            <person name="Crits-Christoph A."/>
            <person name="Burstein D."/>
            <person name="Anantharaman K."/>
            <person name="Lane K.R."/>
            <person name="Thomas B.C."/>
            <person name="Pan C."/>
            <person name="Northen T.R."/>
            <person name="Banfield J.F."/>
        </authorList>
    </citation>
    <scope>NUCLEOTIDE SEQUENCE [LARGE SCALE GENOMIC DNA]</scope>
    <source>
        <strain evidence="5">WS_10</strain>
    </source>
</reference>
<sequence>TEYLTGTPAMLEQALFGEGDRLRGLVAERGGRLVGYALYYPAFGSFRARWRLWLEDLYVEPAERATGTGVALMAELAREVERGGYYSLDWEVLDWNRPAIDFYERLGAERLVREWLIYRLVGPPLESLAKRNPSDGARSATPPEERERQARQ</sequence>
<dbReference type="PROSITE" id="PS51186">
    <property type="entry name" value="GNAT"/>
    <property type="match status" value="1"/>
</dbReference>
<dbReference type="GO" id="GO:0008080">
    <property type="term" value="F:N-acetyltransferase activity"/>
    <property type="evidence" value="ECO:0007669"/>
    <property type="project" value="TreeGrafter"/>
</dbReference>
<dbReference type="Pfam" id="PF00583">
    <property type="entry name" value="Acetyltransf_1"/>
    <property type="match status" value="1"/>
</dbReference>
<dbReference type="CDD" id="cd04301">
    <property type="entry name" value="NAT_SF"/>
    <property type="match status" value="1"/>
</dbReference>
<evidence type="ECO:0000256" key="2">
    <source>
        <dbReference type="ARBA" id="ARBA00023315"/>
    </source>
</evidence>
<keyword evidence="2" id="KW-0012">Acyltransferase</keyword>
<dbReference type="PANTHER" id="PTHR10545">
    <property type="entry name" value="DIAMINE N-ACETYLTRANSFERASE"/>
    <property type="match status" value="1"/>
</dbReference>
<protein>
    <submittedName>
        <fullName evidence="5">GNAT family N-acetyltransferase</fullName>
    </submittedName>
</protein>
<dbReference type="EMBL" id="VBPA01000339">
    <property type="protein sequence ID" value="TMQ69105.1"/>
    <property type="molecule type" value="Genomic_DNA"/>
</dbReference>
<dbReference type="SUPFAM" id="SSF55729">
    <property type="entry name" value="Acyl-CoA N-acyltransferases (Nat)"/>
    <property type="match status" value="1"/>
</dbReference>
<dbReference type="AlphaFoldDB" id="A0A538TZM5"/>
<feature type="region of interest" description="Disordered" evidence="3">
    <location>
        <begin position="127"/>
        <end position="152"/>
    </location>
</feature>
<proteinExistence type="predicted"/>
<evidence type="ECO:0000313" key="6">
    <source>
        <dbReference type="Proteomes" id="UP000319836"/>
    </source>
</evidence>
<gene>
    <name evidence="5" type="ORF">E6K80_12805</name>
</gene>
<feature type="domain" description="N-acetyltransferase" evidence="4">
    <location>
        <begin position="1"/>
        <end position="126"/>
    </location>
</feature>
<dbReference type="PANTHER" id="PTHR10545:SF29">
    <property type="entry name" value="GH14572P-RELATED"/>
    <property type="match status" value="1"/>
</dbReference>
<organism evidence="5 6">
    <name type="scientific">Eiseniibacteriota bacterium</name>
    <dbReference type="NCBI Taxonomy" id="2212470"/>
    <lineage>
        <taxon>Bacteria</taxon>
        <taxon>Candidatus Eiseniibacteriota</taxon>
    </lineage>
</organism>
<keyword evidence="1 5" id="KW-0808">Transferase</keyword>
<feature type="non-terminal residue" evidence="5">
    <location>
        <position position="1"/>
    </location>
</feature>
<dbReference type="Proteomes" id="UP000319836">
    <property type="component" value="Unassembled WGS sequence"/>
</dbReference>
<accession>A0A538TZM5</accession>
<feature type="compositionally biased region" description="Basic and acidic residues" evidence="3">
    <location>
        <begin position="143"/>
        <end position="152"/>
    </location>
</feature>
<evidence type="ECO:0000256" key="3">
    <source>
        <dbReference type="SAM" id="MobiDB-lite"/>
    </source>
</evidence>
<dbReference type="InterPro" id="IPR051016">
    <property type="entry name" value="Diverse_Substrate_AcTransf"/>
</dbReference>
<evidence type="ECO:0000259" key="4">
    <source>
        <dbReference type="PROSITE" id="PS51186"/>
    </source>
</evidence>
<dbReference type="Gene3D" id="3.40.630.30">
    <property type="match status" value="1"/>
</dbReference>
<name>A0A538TZM5_UNCEI</name>
<evidence type="ECO:0000313" key="5">
    <source>
        <dbReference type="EMBL" id="TMQ69105.1"/>
    </source>
</evidence>
<comment type="caution">
    <text evidence="5">The sequence shown here is derived from an EMBL/GenBank/DDBJ whole genome shotgun (WGS) entry which is preliminary data.</text>
</comment>
<dbReference type="InterPro" id="IPR016181">
    <property type="entry name" value="Acyl_CoA_acyltransferase"/>
</dbReference>
<dbReference type="InterPro" id="IPR000182">
    <property type="entry name" value="GNAT_dom"/>
</dbReference>
<evidence type="ECO:0000256" key="1">
    <source>
        <dbReference type="ARBA" id="ARBA00022679"/>
    </source>
</evidence>